<dbReference type="EMBL" id="NMUH01000246">
    <property type="protein sequence ID" value="MQL75336.1"/>
    <property type="molecule type" value="Genomic_DNA"/>
</dbReference>
<evidence type="ECO:0000256" key="1">
    <source>
        <dbReference type="SAM" id="SignalP"/>
    </source>
</evidence>
<accession>A0A843TYY7</accession>
<reference evidence="2" key="1">
    <citation type="submission" date="2017-07" db="EMBL/GenBank/DDBJ databases">
        <title>Taro Niue Genome Assembly and Annotation.</title>
        <authorList>
            <person name="Atibalentja N."/>
            <person name="Keating K."/>
            <person name="Fields C.J."/>
        </authorList>
    </citation>
    <scope>NUCLEOTIDE SEQUENCE</scope>
    <source>
        <strain evidence="2">Niue_2</strain>
        <tissue evidence="2">Leaf</tissue>
    </source>
</reference>
<comment type="caution">
    <text evidence="2">The sequence shown here is derived from an EMBL/GenBank/DDBJ whole genome shotgun (WGS) entry which is preliminary data.</text>
</comment>
<dbReference type="AlphaFoldDB" id="A0A843TYY7"/>
<sequence length="169" mass="18538">MGLVSLASWAVLVVSILRVLSGCLVQEPICYFSNPFLGTVRGGTRVCGFPDLVECPRCRLLPHVFDSAGSAGVVFSLTRVMVEFCFRLLEFLLLWLLFEFITYLTGLNSNPSRFLDPWVAARPSGVPGRGPGGRVITAEVMKNVQGNVVKSPERTKVGAWEKVEGESHH</sequence>
<name>A0A843TYY7_COLES</name>
<gene>
    <name evidence="2" type="ORF">Taro_007711</name>
</gene>
<evidence type="ECO:0000313" key="2">
    <source>
        <dbReference type="EMBL" id="MQL75336.1"/>
    </source>
</evidence>
<keyword evidence="3" id="KW-1185">Reference proteome</keyword>
<organism evidence="2 3">
    <name type="scientific">Colocasia esculenta</name>
    <name type="common">Wild taro</name>
    <name type="synonym">Arum esculentum</name>
    <dbReference type="NCBI Taxonomy" id="4460"/>
    <lineage>
        <taxon>Eukaryota</taxon>
        <taxon>Viridiplantae</taxon>
        <taxon>Streptophyta</taxon>
        <taxon>Embryophyta</taxon>
        <taxon>Tracheophyta</taxon>
        <taxon>Spermatophyta</taxon>
        <taxon>Magnoliopsida</taxon>
        <taxon>Liliopsida</taxon>
        <taxon>Araceae</taxon>
        <taxon>Aroideae</taxon>
        <taxon>Colocasieae</taxon>
        <taxon>Colocasia</taxon>
    </lineage>
</organism>
<protein>
    <submittedName>
        <fullName evidence="2">Uncharacterized protein</fullName>
    </submittedName>
</protein>
<keyword evidence="1" id="KW-0732">Signal</keyword>
<feature type="signal peptide" evidence="1">
    <location>
        <begin position="1"/>
        <end position="22"/>
    </location>
</feature>
<feature type="chain" id="PRO_5032578214" evidence="1">
    <location>
        <begin position="23"/>
        <end position="169"/>
    </location>
</feature>
<dbReference type="Proteomes" id="UP000652761">
    <property type="component" value="Unassembled WGS sequence"/>
</dbReference>
<evidence type="ECO:0000313" key="3">
    <source>
        <dbReference type="Proteomes" id="UP000652761"/>
    </source>
</evidence>
<proteinExistence type="predicted"/>